<feature type="transmembrane region" description="Helical" evidence="10">
    <location>
        <begin position="215"/>
        <end position="237"/>
    </location>
</feature>
<organism evidence="11 12">
    <name type="scientific">Gilliamella apis</name>
    <dbReference type="NCBI Taxonomy" id="1970738"/>
    <lineage>
        <taxon>Bacteria</taxon>
        <taxon>Pseudomonadati</taxon>
        <taxon>Pseudomonadota</taxon>
        <taxon>Gammaproteobacteria</taxon>
        <taxon>Orbales</taxon>
        <taxon>Orbaceae</taxon>
        <taxon>Gilliamella</taxon>
    </lineage>
</organism>
<evidence type="ECO:0000313" key="12">
    <source>
        <dbReference type="Proteomes" id="UP000194968"/>
    </source>
</evidence>
<dbReference type="EMBL" id="NASK01000103">
    <property type="protein sequence ID" value="OTQ48379.1"/>
    <property type="molecule type" value="Genomic_DNA"/>
</dbReference>
<dbReference type="NCBIfam" id="TIGR01400">
    <property type="entry name" value="fliR"/>
    <property type="match status" value="1"/>
</dbReference>
<protein>
    <recommendedName>
        <fullName evidence="3 9">Flagellar biosynthetic protein FliR</fullName>
    </recommendedName>
</protein>
<evidence type="ECO:0000256" key="9">
    <source>
        <dbReference type="NCBIfam" id="TIGR01400"/>
    </source>
</evidence>
<keyword evidence="8 10" id="KW-0975">Bacterial flagellum</keyword>
<dbReference type="GO" id="GO:0005886">
    <property type="term" value="C:plasma membrane"/>
    <property type="evidence" value="ECO:0007669"/>
    <property type="project" value="UniProtKB-SubCell"/>
</dbReference>
<evidence type="ECO:0000256" key="10">
    <source>
        <dbReference type="RuleBase" id="RU362071"/>
    </source>
</evidence>
<feature type="transmembrane region" description="Helical" evidence="10">
    <location>
        <begin position="132"/>
        <end position="152"/>
    </location>
</feature>
<keyword evidence="11" id="KW-0966">Cell projection</keyword>
<evidence type="ECO:0000256" key="8">
    <source>
        <dbReference type="ARBA" id="ARBA00023143"/>
    </source>
</evidence>
<dbReference type="OrthoDB" id="9797790at2"/>
<keyword evidence="11" id="KW-0969">Cilium</keyword>
<dbReference type="PRINTS" id="PR00953">
    <property type="entry name" value="TYPE3IMRPROT"/>
</dbReference>
<comment type="caution">
    <text evidence="11">The sequence shown here is derived from an EMBL/GenBank/DDBJ whole genome shotgun (WGS) entry which is preliminary data.</text>
</comment>
<proteinExistence type="inferred from homology"/>
<dbReference type="GO" id="GO:0044780">
    <property type="term" value="P:bacterial-type flagellum assembly"/>
    <property type="evidence" value="ECO:0007669"/>
    <property type="project" value="UniProtKB-UniRule"/>
</dbReference>
<dbReference type="RefSeq" id="WP_086321119.1">
    <property type="nucleotide sequence ID" value="NZ_NASK01000103.1"/>
</dbReference>
<dbReference type="GO" id="GO:0009425">
    <property type="term" value="C:bacterial-type flagellum basal body"/>
    <property type="evidence" value="ECO:0007669"/>
    <property type="project" value="UniProtKB-SubCell"/>
</dbReference>
<evidence type="ECO:0000313" key="11">
    <source>
        <dbReference type="EMBL" id="OTQ48379.1"/>
    </source>
</evidence>
<comment type="function">
    <text evidence="1 10">Role in flagellar biosynthesis.</text>
</comment>
<dbReference type="InterPro" id="IPR002010">
    <property type="entry name" value="T3SS_IM_R"/>
</dbReference>
<evidence type="ECO:0000256" key="6">
    <source>
        <dbReference type="ARBA" id="ARBA00022989"/>
    </source>
</evidence>
<sequence>MDATIYDLFNIDFFAWVRSSFLPFTRILALIMVAPIVGEKEVPNRLKIGLAVLIVILLPLPKLDDNLSLYSLLGIWVIAQQIMIGIIIGFTVQLTFLTVRFAGELIGMQMGLGMATFYDPIGGPSTSVLSRLINIIALLIFLSLDGHLWLLYGLANSFEIIPISVSPLKANGHLALIETTGLLFSNGVMLALPLMTLLLIINLSLGLLNRITPQLSIFVVGYPLTLLCGLMMLSYLFSTLPSFVEFILEQIFSTTSQILIYLAATNN</sequence>
<dbReference type="Pfam" id="PF01311">
    <property type="entry name" value="Bac_export_1"/>
    <property type="match status" value="1"/>
</dbReference>
<keyword evidence="5 10" id="KW-0812">Transmembrane</keyword>
<dbReference type="GO" id="GO:0006605">
    <property type="term" value="P:protein targeting"/>
    <property type="evidence" value="ECO:0007669"/>
    <property type="project" value="UniProtKB-UniRule"/>
</dbReference>
<feature type="transmembrane region" description="Helical" evidence="10">
    <location>
        <begin position="73"/>
        <end position="99"/>
    </location>
</feature>
<evidence type="ECO:0000256" key="7">
    <source>
        <dbReference type="ARBA" id="ARBA00023136"/>
    </source>
</evidence>
<keyword evidence="11" id="KW-0282">Flagellum</keyword>
<keyword evidence="7 10" id="KW-0472">Membrane</keyword>
<dbReference type="PANTHER" id="PTHR30065">
    <property type="entry name" value="FLAGELLAR BIOSYNTHETIC PROTEIN FLIR"/>
    <property type="match status" value="1"/>
</dbReference>
<keyword evidence="4 10" id="KW-1003">Cell membrane</keyword>
<dbReference type="Proteomes" id="UP000194968">
    <property type="component" value="Unassembled WGS sequence"/>
</dbReference>
<gene>
    <name evidence="11" type="ORF">B6D06_10885</name>
</gene>
<comment type="subcellular location">
    <subcellularLocation>
        <location evidence="10">Cell membrane</location>
        <topology evidence="10">Multi-pass membrane protein</topology>
    </subcellularLocation>
    <subcellularLocation>
        <location evidence="10">Bacterial flagellum basal body</location>
    </subcellularLocation>
</comment>
<comment type="similarity">
    <text evidence="2 10">Belongs to the FliR/MopE/SpaR family.</text>
</comment>
<feature type="transmembrane region" description="Helical" evidence="10">
    <location>
        <begin position="20"/>
        <end position="38"/>
    </location>
</feature>
<evidence type="ECO:0000256" key="2">
    <source>
        <dbReference type="ARBA" id="ARBA00009772"/>
    </source>
</evidence>
<evidence type="ECO:0000256" key="4">
    <source>
        <dbReference type="ARBA" id="ARBA00022475"/>
    </source>
</evidence>
<accession>A0A242NSB7</accession>
<feature type="transmembrane region" description="Helical" evidence="10">
    <location>
        <begin position="188"/>
        <end position="208"/>
    </location>
</feature>
<name>A0A242NSB7_9GAMM</name>
<dbReference type="PANTHER" id="PTHR30065:SF8">
    <property type="entry name" value="FLAGELLAR BIOSYNTHETIC PROTEIN FLIR"/>
    <property type="match status" value="1"/>
</dbReference>
<evidence type="ECO:0000256" key="5">
    <source>
        <dbReference type="ARBA" id="ARBA00022692"/>
    </source>
</evidence>
<feature type="transmembrane region" description="Helical" evidence="10">
    <location>
        <begin position="45"/>
        <end position="61"/>
    </location>
</feature>
<evidence type="ECO:0000256" key="3">
    <source>
        <dbReference type="ARBA" id="ARBA00021717"/>
    </source>
</evidence>
<dbReference type="AlphaFoldDB" id="A0A242NSB7"/>
<evidence type="ECO:0000256" key="1">
    <source>
        <dbReference type="ARBA" id="ARBA00002578"/>
    </source>
</evidence>
<reference evidence="11 12" key="1">
    <citation type="submission" date="2017-03" db="EMBL/GenBank/DDBJ databases">
        <title>Comparative genomics of honeybee gut symbionts reveal geographically distinct and subgroup specific antibiotic resistance.</title>
        <authorList>
            <person name="Ludvigsen J."/>
            <person name="Porcellato D."/>
            <person name="Labee-Lund T.M."/>
            <person name="Amdam G.V."/>
            <person name="Rudi K."/>
        </authorList>
    </citation>
    <scope>NUCLEOTIDE SEQUENCE [LARGE SCALE GENOMIC DNA]</scope>
    <source>
        <strain evidence="11 12">A-4-12</strain>
    </source>
</reference>
<keyword evidence="6 10" id="KW-1133">Transmembrane helix</keyword>
<dbReference type="InterPro" id="IPR006303">
    <property type="entry name" value="FliR"/>
</dbReference>